<reference evidence="1" key="1">
    <citation type="journal article" date="2020" name="Stud. Mycol.">
        <title>101 Dothideomycetes genomes: a test case for predicting lifestyles and emergence of pathogens.</title>
        <authorList>
            <person name="Haridas S."/>
            <person name="Albert R."/>
            <person name="Binder M."/>
            <person name="Bloem J."/>
            <person name="Labutti K."/>
            <person name="Salamov A."/>
            <person name="Andreopoulos B."/>
            <person name="Baker S."/>
            <person name="Barry K."/>
            <person name="Bills G."/>
            <person name="Bluhm B."/>
            <person name="Cannon C."/>
            <person name="Castanera R."/>
            <person name="Culley D."/>
            <person name="Daum C."/>
            <person name="Ezra D."/>
            <person name="Gonzalez J."/>
            <person name="Henrissat B."/>
            <person name="Kuo A."/>
            <person name="Liang C."/>
            <person name="Lipzen A."/>
            <person name="Lutzoni F."/>
            <person name="Magnuson J."/>
            <person name="Mondo S."/>
            <person name="Nolan M."/>
            <person name="Ohm R."/>
            <person name="Pangilinan J."/>
            <person name="Park H.-J."/>
            <person name="Ramirez L."/>
            <person name="Alfaro M."/>
            <person name="Sun H."/>
            <person name="Tritt A."/>
            <person name="Yoshinaga Y."/>
            <person name="Zwiers L.-H."/>
            <person name="Turgeon B."/>
            <person name="Goodwin S."/>
            <person name="Spatafora J."/>
            <person name="Crous P."/>
            <person name="Grigoriev I."/>
        </authorList>
    </citation>
    <scope>NUCLEOTIDE SEQUENCE</scope>
    <source>
        <strain evidence="1">CBS 279.74</strain>
    </source>
</reference>
<organism evidence="1 2">
    <name type="scientific">Pleomassaria siparia CBS 279.74</name>
    <dbReference type="NCBI Taxonomy" id="1314801"/>
    <lineage>
        <taxon>Eukaryota</taxon>
        <taxon>Fungi</taxon>
        <taxon>Dikarya</taxon>
        <taxon>Ascomycota</taxon>
        <taxon>Pezizomycotina</taxon>
        <taxon>Dothideomycetes</taxon>
        <taxon>Pleosporomycetidae</taxon>
        <taxon>Pleosporales</taxon>
        <taxon>Pleomassariaceae</taxon>
        <taxon>Pleomassaria</taxon>
    </lineage>
</organism>
<keyword evidence="2" id="KW-1185">Reference proteome</keyword>
<accession>A0A6G1KBZ8</accession>
<dbReference type="EMBL" id="MU005769">
    <property type="protein sequence ID" value="KAF2710300.1"/>
    <property type="molecule type" value="Genomic_DNA"/>
</dbReference>
<proteinExistence type="predicted"/>
<gene>
    <name evidence="1" type="ORF">K504DRAFT_256638</name>
</gene>
<protein>
    <submittedName>
        <fullName evidence="1">Uncharacterized protein</fullName>
    </submittedName>
</protein>
<name>A0A6G1KBZ8_9PLEO</name>
<evidence type="ECO:0000313" key="2">
    <source>
        <dbReference type="Proteomes" id="UP000799428"/>
    </source>
</evidence>
<evidence type="ECO:0000313" key="1">
    <source>
        <dbReference type="EMBL" id="KAF2710300.1"/>
    </source>
</evidence>
<dbReference type="Proteomes" id="UP000799428">
    <property type="component" value="Unassembled WGS sequence"/>
</dbReference>
<dbReference type="AlphaFoldDB" id="A0A6G1KBZ8"/>
<sequence length="191" mass="21254">MSDVEMDPQRSGRVQSCIDSRFTIHNSQFTIHNSRFTIHDSRLPGSARRLINHTSSPPHRRRVACMKWGGPRYIASSTPAIDTPSSRMALYMQSSEASNDAPAPLYRELQLRLGKSTCRRHLRHLATTFETFGTLAPILQSFISATHIDKTWWCCYRELDDPGPGLGLGLGPGLGPGLGLLRVESNRHAST</sequence>